<dbReference type="KEGG" id="nch:A0U93_03710"/>
<dbReference type="Pfam" id="PF02698">
    <property type="entry name" value="DUF218"/>
    <property type="match status" value="1"/>
</dbReference>
<dbReference type="STRING" id="320497.A0U93_03710"/>
<sequence length="197" mass="21372">MMRTCQRLTFLLGLILSAWLIGLGWFSVDALRASAPPPPSDGIVALTGGQDRIRNSLDLLRRAYGRELLISGVGPHATLAQVVGHGGTVLPPSLANHITLGRRAVTTIGNGAETAEWAERNDIHTLIVVTAGYHIRRAMTEIQRADPGLVLRPYAVKPPALRHPFRRPTMTLLMHEYDKWLGSKLGLSRGAGLLPGI</sequence>
<dbReference type="RefSeq" id="WP_077806164.1">
    <property type="nucleotide sequence ID" value="NZ_BJXS01000008.1"/>
</dbReference>
<evidence type="ECO:0000313" key="3">
    <source>
        <dbReference type="Proteomes" id="UP000188604"/>
    </source>
</evidence>
<dbReference type="CDD" id="cd06259">
    <property type="entry name" value="YdcF-like"/>
    <property type="match status" value="1"/>
</dbReference>
<gene>
    <name evidence="2" type="ORF">A0U93_03710</name>
</gene>
<feature type="domain" description="DUF218" evidence="1">
    <location>
        <begin position="41"/>
        <end position="177"/>
    </location>
</feature>
<accession>A0A1U9KN22</accession>
<dbReference type="Proteomes" id="UP000188604">
    <property type="component" value="Chromosome"/>
</dbReference>
<protein>
    <recommendedName>
        <fullName evidence="1">DUF218 domain-containing protein</fullName>
    </recommendedName>
</protein>
<dbReference type="EMBL" id="CP014691">
    <property type="protein sequence ID" value="AQS87192.1"/>
    <property type="molecule type" value="Genomic_DNA"/>
</dbReference>
<dbReference type="AlphaFoldDB" id="A0A1U9KN22"/>
<dbReference type="OrthoDB" id="9812311at2"/>
<keyword evidence="3" id="KW-1185">Reference proteome</keyword>
<organism evidence="2 3">
    <name type="scientific">Neoasaia chiangmaiensis</name>
    <dbReference type="NCBI Taxonomy" id="320497"/>
    <lineage>
        <taxon>Bacteria</taxon>
        <taxon>Pseudomonadati</taxon>
        <taxon>Pseudomonadota</taxon>
        <taxon>Alphaproteobacteria</taxon>
        <taxon>Acetobacterales</taxon>
        <taxon>Acetobacteraceae</taxon>
        <taxon>Neoasaia</taxon>
    </lineage>
</organism>
<proteinExistence type="predicted"/>
<evidence type="ECO:0000259" key="1">
    <source>
        <dbReference type="Pfam" id="PF02698"/>
    </source>
</evidence>
<name>A0A1U9KN22_9PROT</name>
<dbReference type="InterPro" id="IPR003848">
    <property type="entry name" value="DUF218"/>
</dbReference>
<evidence type="ECO:0000313" key="2">
    <source>
        <dbReference type="EMBL" id="AQS87192.1"/>
    </source>
</evidence>
<reference evidence="2 3" key="1">
    <citation type="submission" date="2016-03" db="EMBL/GenBank/DDBJ databases">
        <title>Acetic acid bacteria sequencing.</title>
        <authorList>
            <person name="Brandt J."/>
            <person name="Jakob F."/>
            <person name="Vogel R.F."/>
        </authorList>
    </citation>
    <scope>NUCLEOTIDE SEQUENCE [LARGE SCALE GENOMIC DNA]</scope>
    <source>
        <strain evidence="2 3">NBRC 101099</strain>
    </source>
</reference>